<keyword evidence="2" id="KW-0813">Transport</keyword>
<feature type="transmembrane region" description="Helical" evidence="6">
    <location>
        <begin position="311"/>
        <end position="330"/>
    </location>
</feature>
<dbReference type="NCBIfam" id="TIGR00785">
    <property type="entry name" value="dass"/>
    <property type="match status" value="1"/>
</dbReference>
<feature type="transmembrane region" description="Helical" evidence="6">
    <location>
        <begin position="86"/>
        <end position="104"/>
    </location>
</feature>
<dbReference type="RefSeq" id="WP_208004482.1">
    <property type="nucleotide sequence ID" value="NZ_JAGDFX010000003.1"/>
</dbReference>
<evidence type="ECO:0000256" key="1">
    <source>
        <dbReference type="ARBA" id="ARBA00004141"/>
    </source>
</evidence>
<accession>A0ABS3NDU2</accession>
<keyword evidence="3 6" id="KW-0812">Transmembrane</keyword>
<evidence type="ECO:0000256" key="3">
    <source>
        <dbReference type="ARBA" id="ARBA00022692"/>
    </source>
</evidence>
<name>A0ABS3NDU2_9GAMM</name>
<dbReference type="Proteomes" id="UP000664882">
    <property type="component" value="Unassembled WGS sequence"/>
</dbReference>
<organism evidence="7 8">
    <name type="scientific">Oceanisphaera pacifica</name>
    <dbReference type="NCBI Taxonomy" id="2818389"/>
    <lineage>
        <taxon>Bacteria</taxon>
        <taxon>Pseudomonadati</taxon>
        <taxon>Pseudomonadota</taxon>
        <taxon>Gammaproteobacteria</taxon>
        <taxon>Aeromonadales</taxon>
        <taxon>Aeromonadaceae</taxon>
        <taxon>Oceanisphaera</taxon>
    </lineage>
</organism>
<evidence type="ECO:0000313" key="8">
    <source>
        <dbReference type="Proteomes" id="UP000664882"/>
    </source>
</evidence>
<dbReference type="CDD" id="cd01115">
    <property type="entry name" value="SLC13_permease"/>
    <property type="match status" value="1"/>
</dbReference>
<comment type="caution">
    <text evidence="7">The sequence shown here is derived from an EMBL/GenBank/DDBJ whole genome shotgun (WGS) entry which is preliminary data.</text>
</comment>
<feature type="transmembrane region" description="Helical" evidence="6">
    <location>
        <begin position="350"/>
        <end position="367"/>
    </location>
</feature>
<evidence type="ECO:0000256" key="2">
    <source>
        <dbReference type="ARBA" id="ARBA00022448"/>
    </source>
</evidence>
<dbReference type="Pfam" id="PF00939">
    <property type="entry name" value="Na_sulph_symp"/>
    <property type="match status" value="1"/>
</dbReference>
<feature type="transmembrane region" description="Helical" evidence="6">
    <location>
        <begin position="45"/>
        <end position="74"/>
    </location>
</feature>
<gene>
    <name evidence="7" type="ORF">J3U76_03710</name>
</gene>
<dbReference type="InterPro" id="IPR031312">
    <property type="entry name" value="Na/sul_symport_CS"/>
</dbReference>
<dbReference type="EMBL" id="JAGDFX010000003">
    <property type="protein sequence ID" value="MBO1518752.1"/>
    <property type="molecule type" value="Genomic_DNA"/>
</dbReference>
<comment type="subcellular location">
    <subcellularLocation>
        <location evidence="1">Membrane</location>
        <topology evidence="1">Multi-pass membrane protein</topology>
    </subcellularLocation>
</comment>
<protein>
    <submittedName>
        <fullName evidence="7">DASS family sodium-coupled anion symporter</fullName>
    </submittedName>
</protein>
<dbReference type="PANTHER" id="PTHR10283">
    <property type="entry name" value="SOLUTE CARRIER FAMILY 13 MEMBER"/>
    <property type="match status" value="1"/>
</dbReference>
<evidence type="ECO:0000256" key="5">
    <source>
        <dbReference type="ARBA" id="ARBA00023136"/>
    </source>
</evidence>
<feature type="transmembrane region" description="Helical" evidence="6">
    <location>
        <begin position="396"/>
        <end position="414"/>
    </location>
</feature>
<dbReference type="PANTHER" id="PTHR10283:SF82">
    <property type="entry name" value="SOLUTE CARRIER FAMILY 13 MEMBER 2"/>
    <property type="match status" value="1"/>
</dbReference>
<feature type="transmembrane region" description="Helical" evidence="6">
    <location>
        <begin position="172"/>
        <end position="192"/>
    </location>
</feature>
<dbReference type="PROSITE" id="PS01271">
    <property type="entry name" value="NA_SULFATE"/>
    <property type="match status" value="1"/>
</dbReference>
<feature type="transmembrane region" description="Helical" evidence="6">
    <location>
        <begin position="149"/>
        <end position="165"/>
    </location>
</feature>
<feature type="transmembrane region" description="Helical" evidence="6">
    <location>
        <begin position="255"/>
        <end position="272"/>
    </location>
</feature>
<evidence type="ECO:0000313" key="7">
    <source>
        <dbReference type="EMBL" id="MBO1518752.1"/>
    </source>
</evidence>
<keyword evidence="8" id="KW-1185">Reference proteome</keyword>
<reference evidence="7 8" key="1">
    <citation type="submission" date="2021-03" db="EMBL/GenBank/DDBJ databases">
        <title>Oceanisphaera sp. nov., isolated from the intestine.</title>
        <authorList>
            <person name="Zhao L.-H."/>
            <person name="Shi L.-F."/>
        </authorList>
    </citation>
    <scope>NUCLEOTIDE SEQUENCE [LARGE SCALE GENOMIC DNA]</scope>
    <source>
        <strain evidence="7 8">DM8</strain>
    </source>
</reference>
<keyword evidence="5 6" id="KW-0472">Membrane</keyword>
<feature type="transmembrane region" description="Helical" evidence="6">
    <location>
        <begin position="212"/>
        <end position="234"/>
    </location>
</feature>
<feature type="transmembrane region" description="Helical" evidence="6">
    <location>
        <begin position="16"/>
        <end position="33"/>
    </location>
</feature>
<dbReference type="InterPro" id="IPR001898">
    <property type="entry name" value="SLC13A/DASS"/>
</dbReference>
<evidence type="ECO:0000256" key="6">
    <source>
        <dbReference type="SAM" id="Phobius"/>
    </source>
</evidence>
<feature type="transmembrane region" description="Helical" evidence="6">
    <location>
        <begin position="374"/>
        <end position="390"/>
    </location>
</feature>
<proteinExistence type="predicted"/>
<keyword evidence="4 6" id="KW-1133">Transmembrane helix</keyword>
<feature type="transmembrane region" description="Helical" evidence="6">
    <location>
        <begin position="435"/>
        <end position="453"/>
    </location>
</feature>
<evidence type="ECO:0000256" key="4">
    <source>
        <dbReference type="ARBA" id="ARBA00022989"/>
    </source>
</evidence>
<feature type="transmembrane region" description="Helical" evidence="6">
    <location>
        <begin position="278"/>
        <end position="299"/>
    </location>
</feature>
<sequence>MSNEIPQQDVSTRPKWGILSINLIVFLVMLNTLPLDPGVTKGLSLLVFIAVLWLTEALHITITALLVPLLAALLGILSTSSALSNFSNSIIFLFLGGFALAAAMHSQQLDKLIASRILQLAKGRLSVATLLLFATAAFLSMWISNTATTAMMLPLALGLLSCLDAKRHNHTYIFVLLGVAYSASIGGIATLVGSPPNAIAAAEVGLSFSEWMALGLPITLILLPVTTVILYVLFRPNLSERIEVSAERITWTGKRKTTLGIFAITVMLWIFSGPVSKALGGLASFDTIVALLAIALIGITKVAEWKNIEKHTDWGVLLLFGGGLTLSHVLKETGTSLFLAHHLADLIGSANPFIILLAITAFVVFLTELASNTASAALLIPVFVAVSEGLGLPPVMVASVIAVSASCAFMLPVATPPNAIVFGSGFIQQKDMMRAGLVLNIACICVLAGYFYLFGQ</sequence>